<feature type="compositionally biased region" description="Low complexity" evidence="1">
    <location>
        <begin position="480"/>
        <end position="508"/>
    </location>
</feature>
<organism evidence="3 4">
    <name type="scientific">Cutaneotrichosporon spelunceum</name>
    <dbReference type="NCBI Taxonomy" id="1672016"/>
    <lineage>
        <taxon>Eukaryota</taxon>
        <taxon>Fungi</taxon>
        <taxon>Dikarya</taxon>
        <taxon>Basidiomycota</taxon>
        <taxon>Agaricomycotina</taxon>
        <taxon>Tremellomycetes</taxon>
        <taxon>Trichosporonales</taxon>
        <taxon>Trichosporonaceae</taxon>
        <taxon>Cutaneotrichosporon</taxon>
    </lineage>
</organism>
<evidence type="ECO:0000256" key="1">
    <source>
        <dbReference type="SAM" id="MobiDB-lite"/>
    </source>
</evidence>
<dbReference type="SUPFAM" id="SSF140383">
    <property type="entry name" value="BSD domain-like"/>
    <property type="match status" value="1"/>
</dbReference>
<feature type="region of interest" description="Disordered" evidence="1">
    <location>
        <begin position="1"/>
        <end position="64"/>
    </location>
</feature>
<evidence type="ECO:0000313" key="3">
    <source>
        <dbReference type="EMBL" id="GMK56961.1"/>
    </source>
</evidence>
<dbReference type="AlphaFoldDB" id="A0AAD3YBF8"/>
<name>A0AAD3YBF8_9TREE</name>
<dbReference type="InterPro" id="IPR051494">
    <property type="entry name" value="BSD_domain-containing"/>
</dbReference>
<evidence type="ECO:0000259" key="2">
    <source>
        <dbReference type="PROSITE" id="PS50858"/>
    </source>
</evidence>
<dbReference type="Proteomes" id="UP001222932">
    <property type="component" value="Unassembled WGS sequence"/>
</dbReference>
<feature type="domain" description="BSD" evidence="2">
    <location>
        <begin position="412"/>
        <end position="437"/>
    </location>
</feature>
<gene>
    <name evidence="3" type="ORF">CspeluHIS016_0308010</name>
</gene>
<protein>
    <recommendedName>
        <fullName evidence="2">BSD domain-containing protein</fullName>
    </recommendedName>
</protein>
<dbReference type="Pfam" id="PF03909">
    <property type="entry name" value="BSD"/>
    <property type="match status" value="1"/>
</dbReference>
<feature type="compositionally biased region" description="Low complexity" evidence="1">
    <location>
        <begin position="45"/>
        <end position="64"/>
    </location>
</feature>
<reference evidence="3" key="1">
    <citation type="journal article" date="2023" name="BMC Genomics">
        <title>Chromosome-level genome assemblies of Cutaneotrichosporon spp. (Trichosporonales, Basidiomycota) reveal imbalanced evolution between nucleotide sequences and chromosome synteny.</title>
        <authorList>
            <person name="Kobayashi Y."/>
            <person name="Kayamori A."/>
            <person name="Aoki K."/>
            <person name="Shiwa Y."/>
            <person name="Matsutani M."/>
            <person name="Fujita N."/>
            <person name="Sugita T."/>
            <person name="Iwasaki W."/>
            <person name="Tanaka N."/>
            <person name="Takashima M."/>
        </authorList>
    </citation>
    <scope>NUCLEOTIDE SEQUENCE</scope>
    <source>
        <strain evidence="3">HIS016</strain>
    </source>
</reference>
<reference evidence="3" key="2">
    <citation type="submission" date="2023-06" db="EMBL/GenBank/DDBJ databases">
        <authorList>
            <person name="Kobayashi Y."/>
            <person name="Kayamori A."/>
            <person name="Aoki K."/>
            <person name="Shiwa Y."/>
            <person name="Fujita N."/>
            <person name="Sugita T."/>
            <person name="Iwasaki W."/>
            <person name="Tanaka N."/>
            <person name="Takashima M."/>
        </authorList>
    </citation>
    <scope>NUCLEOTIDE SEQUENCE</scope>
    <source>
        <strain evidence="3">HIS016</strain>
    </source>
</reference>
<feature type="region of interest" description="Disordered" evidence="1">
    <location>
        <begin position="454"/>
        <end position="534"/>
    </location>
</feature>
<feature type="compositionally biased region" description="Basic and acidic residues" evidence="1">
    <location>
        <begin position="142"/>
        <end position="194"/>
    </location>
</feature>
<comment type="caution">
    <text evidence="3">The sequence shown here is derived from an EMBL/GenBank/DDBJ whole genome shotgun (WGS) entry which is preliminary data.</text>
</comment>
<dbReference type="InterPro" id="IPR005607">
    <property type="entry name" value="BSD_dom"/>
</dbReference>
<accession>A0AAD3YBF8</accession>
<feature type="compositionally biased region" description="Acidic residues" evidence="1">
    <location>
        <begin position="454"/>
        <end position="470"/>
    </location>
</feature>
<sequence>MSADPKAAPTGTDMPPATPTSEQAQPAVESVPETTETKPQTATEVASSAASQAAGAAAAAGAAVQSAANTARTRAQQHGFYQGNIEEELGQVVKSLGSFWGGFKARSASTFTTLKADAEKGFAQVQNDLKQLQDTKVEVGVKEKEEWEREQEEERKKKAEREMREANQSEEREREAASKDKGKGRALPEDETSRADPTSPTSAFFSRLTSSTSTLQATLQSTLTSTLAAAKANPALSNPTQLRDQLAENLRLSSARENLTMSLRQAEALAEDYLKKGGEWARSAEQAAEKWVEENVKVVPPQGVGASLAMGAWDAGELYSFSTMVPDEQKAPVAEDGRTPRASLSSAAVAGSRKEALLSRLREDKELLLPDPGGEAETQQRRDEFAAWVRDIWPTAQTAGREAEVGNVGVIRMALVPEHLTDEQFWQRYLFHKDMIEAADKKRKALLEASAADDGADDFNWDDDDDDDEQPAPSAKTAKTESPAPSAPSSSATPKPPAEAKSPPATSPRDSEESYDVVNASTATPTEDSDSDWE</sequence>
<dbReference type="EMBL" id="BTCM01000003">
    <property type="protein sequence ID" value="GMK56961.1"/>
    <property type="molecule type" value="Genomic_DNA"/>
</dbReference>
<dbReference type="PROSITE" id="PS50858">
    <property type="entry name" value="BSD"/>
    <property type="match status" value="1"/>
</dbReference>
<feature type="compositionally biased region" description="Polar residues" evidence="1">
    <location>
        <begin position="32"/>
        <end position="44"/>
    </location>
</feature>
<evidence type="ECO:0000313" key="4">
    <source>
        <dbReference type="Proteomes" id="UP001222932"/>
    </source>
</evidence>
<proteinExistence type="predicted"/>
<feature type="region of interest" description="Disordered" evidence="1">
    <location>
        <begin position="142"/>
        <end position="207"/>
    </location>
</feature>
<dbReference type="PANTHER" id="PTHR16019">
    <property type="entry name" value="SYNAPSE-ASSOCIATED PROTEIN"/>
    <property type="match status" value="1"/>
</dbReference>
<dbReference type="Gene3D" id="1.10.3970.10">
    <property type="entry name" value="BSD domain"/>
    <property type="match status" value="1"/>
</dbReference>
<dbReference type="GO" id="GO:0005737">
    <property type="term" value="C:cytoplasm"/>
    <property type="evidence" value="ECO:0007669"/>
    <property type="project" value="TreeGrafter"/>
</dbReference>
<dbReference type="PANTHER" id="PTHR16019:SF5">
    <property type="entry name" value="BSD DOMAIN-CONTAINING PROTEIN 1"/>
    <property type="match status" value="1"/>
</dbReference>
<keyword evidence="4" id="KW-1185">Reference proteome</keyword>
<dbReference type="InterPro" id="IPR035925">
    <property type="entry name" value="BSD_dom_sf"/>
</dbReference>